<comment type="subcellular location">
    <subcellularLocation>
        <location evidence="1">Cell outer membrane</location>
        <topology evidence="1">Multi-pass membrane protein</topology>
    </subcellularLocation>
</comment>
<dbReference type="AlphaFoldDB" id="A0A1M5I752"/>
<dbReference type="RefSeq" id="WP_110721796.1">
    <property type="nucleotide sequence ID" value="NZ_FQWM01000001.1"/>
</dbReference>
<comment type="similarity">
    <text evidence="2">Belongs to the OmpP1/FadL family.</text>
</comment>
<evidence type="ECO:0000313" key="9">
    <source>
        <dbReference type="EMBL" id="SHG24208.1"/>
    </source>
</evidence>
<dbReference type="GO" id="GO:0009279">
    <property type="term" value="C:cell outer membrane"/>
    <property type="evidence" value="ECO:0007669"/>
    <property type="project" value="UniProtKB-SubCell"/>
</dbReference>
<evidence type="ECO:0000256" key="6">
    <source>
        <dbReference type="ARBA" id="ARBA00023136"/>
    </source>
</evidence>
<gene>
    <name evidence="9" type="ORF">SAMN04488044_0223</name>
</gene>
<organism evidence="9 10">
    <name type="scientific">Cognatishimia maritima</name>
    <dbReference type="NCBI Taxonomy" id="870908"/>
    <lineage>
        <taxon>Bacteria</taxon>
        <taxon>Pseudomonadati</taxon>
        <taxon>Pseudomonadota</taxon>
        <taxon>Alphaproteobacteria</taxon>
        <taxon>Rhodobacterales</taxon>
        <taxon>Paracoccaceae</taxon>
        <taxon>Cognatishimia</taxon>
    </lineage>
</organism>
<evidence type="ECO:0000256" key="4">
    <source>
        <dbReference type="ARBA" id="ARBA00022692"/>
    </source>
</evidence>
<dbReference type="EMBL" id="FQWM01000001">
    <property type="protein sequence ID" value="SHG24208.1"/>
    <property type="molecule type" value="Genomic_DNA"/>
</dbReference>
<reference evidence="10" key="1">
    <citation type="submission" date="2016-11" db="EMBL/GenBank/DDBJ databases">
        <authorList>
            <person name="Varghese N."/>
            <person name="Submissions S."/>
        </authorList>
    </citation>
    <scope>NUCLEOTIDE SEQUENCE [LARGE SCALE GENOMIC DNA]</scope>
    <source>
        <strain evidence="10">DSM 28223</strain>
    </source>
</reference>
<dbReference type="Proteomes" id="UP000184211">
    <property type="component" value="Unassembled WGS sequence"/>
</dbReference>
<accession>A0A1M5I752</accession>
<evidence type="ECO:0000256" key="5">
    <source>
        <dbReference type="ARBA" id="ARBA00022729"/>
    </source>
</evidence>
<keyword evidence="5 8" id="KW-0732">Signal</keyword>
<keyword evidence="10" id="KW-1185">Reference proteome</keyword>
<name>A0A1M5I752_9RHOB</name>
<dbReference type="Gene3D" id="2.40.160.60">
    <property type="entry name" value="Outer membrane protein transport protein (OMPP1/FadL/TodX)"/>
    <property type="match status" value="1"/>
</dbReference>
<evidence type="ECO:0000313" key="10">
    <source>
        <dbReference type="Proteomes" id="UP000184211"/>
    </source>
</evidence>
<feature type="signal peptide" evidence="8">
    <location>
        <begin position="1"/>
        <end position="20"/>
    </location>
</feature>
<dbReference type="GO" id="GO:0015483">
    <property type="term" value="F:long-chain fatty acid transporting porin activity"/>
    <property type="evidence" value="ECO:0007669"/>
    <property type="project" value="TreeGrafter"/>
</dbReference>
<dbReference type="PANTHER" id="PTHR35093:SF8">
    <property type="entry name" value="OUTER MEMBRANE PROTEIN NMB0088-RELATED"/>
    <property type="match status" value="1"/>
</dbReference>
<feature type="chain" id="PRO_5012906284" evidence="8">
    <location>
        <begin position="21"/>
        <end position="370"/>
    </location>
</feature>
<evidence type="ECO:0000256" key="2">
    <source>
        <dbReference type="ARBA" id="ARBA00008163"/>
    </source>
</evidence>
<dbReference type="PANTHER" id="PTHR35093">
    <property type="entry name" value="OUTER MEMBRANE PROTEIN NMB0088-RELATED"/>
    <property type="match status" value="1"/>
</dbReference>
<proteinExistence type="inferred from homology"/>
<dbReference type="InterPro" id="IPR005017">
    <property type="entry name" value="OMPP1/FadL/TodX"/>
</dbReference>
<evidence type="ECO:0000256" key="3">
    <source>
        <dbReference type="ARBA" id="ARBA00022452"/>
    </source>
</evidence>
<dbReference type="Pfam" id="PF03349">
    <property type="entry name" value="Toluene_X"/>
    <property type="match status" value="1"/>
</dbReference>
<evidence type="ECO:0000256" key="1">
    <source>
        <dbReference type="ARBA" id="ARBA00004571"/>
    </source>
</evidence>
<sequence length="370" mass="38451">MIRAWKVAAGLALAATTASAGGIERTAQSTAILFEKGNIVELSFGSVNPSVSGATTGAFAPFGAAGIASGDLAESYTNAGLAIKQDFSDRLSFALIYDQPFGANTAYPLGTGYFAQGSSATLASNALTGLLKYTTDANVSVFGGLRYQTMRAEANLIFAGYNVESETDGSLGYVAGVAYEKPEIALRIALTYNSAIKHDNAVVETGGAVPGASTLSYETPQSVNLDFQTGIAKDTLLFGGARWVDWSEFDLSPTSYTTAFGAPLVSYPSDTVTYTLGVGRRFNDTWSGAVSLTHEPSNAGNYTNLGPLNGRSGVTIGATYKQGQMEITGGISYIWIGDATTTVSAAAPTAVASFTDNTAVGAGLRIRYRF</sequence>
<keyword evidence="4" id="KW-0812">Transmembrane</keyword>
<dbReference type="OrthoDB" id="6679728at2"/>
<evidence type="ECO:0000256" key="7">
    <source>
        <dbReference type="ARBA" id="ARBA00023237"/>
    </source>
</evidence>
<dbReference type="SUPFAM" id="SSF56935">
    <property type="entry name" value="Porins"/>
    <property type="match status" value="1"/>
</dbReference>
<protein>
    <submittedName>
        <fullName evidence="9">Long-chain fatty acid transport protein</fullName>
    </submittedName>
</protein>
<keyword evidence="6" id="KW-0472">Membrane</keyword>
<evidence type="ECO:0000256" key="8">
    <source>
        <dbReference type="SAM" id="SignalP"/>
    </source>
</evidence>
<keyword evidence="7" id="KW-0998">Cell outer membrane</keyword>
<keyword evidence="3" id="KW-1134">Transmembrane beta strand</keyword>
<dbReference type="STRING" id="870908.SAMN04488044_0223"/>